<sequence>MKKYRQALIKRLLISIVTSPIFLIVYGISFYELYTLCKFGRRNHNISILFLCMLFFLGCLIYLLYKNTRELEYLPYGIINIYEFSSNGIKIVQEENLEVKFQDMKSFDINNKYVFITLKNKDILILNIINKTSEEKESIKNILKNNIKYSSFYNIKWTWVSILIIISITSFYGVRIYNSAINYNGRLAWFLADLRMRKNLNSNDNIIAQNPSEDNKVGYKDEANEREEYEEDENAPQIENKEAQEFYLSNKDGYALGVVGAALGSRSYALYETSDGGKTWDIINNDPFNGRMGGAIGITFINNKLGFIALSHSGGSYGELYRTDDGGASYKEVNFPEVKVKLTKEKTYNPFVLPGMPYGEGKELKVLVGQGSNGDYNGVCRALYESKDEGKTWKYVKEVPLNQLDQYNK</sequence>
<dbReference type="EMBL" id="CP006905">
    <property type="protein sequence ID" value="AIY82246.1"/>
    <property type="molecule type" value="Genomic_DNA"/>
</dbReference>
<evidence type="ECO:0000313" key="4">
    <source>
        <dbReference type="Proteomes" id="UP000030635"/>
    </source>
</evidence>
<dbReference type="eggNOG" id="COG4447">
    <property type="taxonomic scope" value="Bacteria"/>
</dbReference>
<keyword evidence="2" id="KW-0472">Membrane</keyword>
<feature type="compositionally biased region" description="Acidic residues" evidence="1">
    <location>
        <begin position="224"/>
        <end position="234"/>
    </location>
</feature>
<gene>
    <name evidence="3" type="ORF">U729_2171</name>
</gene>
<dbReference type="KEGG" id="cbv:U729_2171"/>
<dbReference type="Proteomes" id="UP000030635">
    <property type="component" value="Chromosome"/>
</dbReference>
<feature type="region of interest" description="Disordered" evidence="1">
    <location>
        <begin position="211"/>
        <end position="236"/>
    </location>
</feature>
<evidence type="ECO:0000256" key="2">
    <source>
        <dbReference type="SAM" id="Phobius"/>
    </source>
</evidence>
<feature type="transmembrane region" description="Helical" evidence="2">
    <location>
        <begin position="12"/>
        <end position="34"/>
    </location>
</feature>
<keyword evidence="2" id="KW-0812">Transmembrane</keyword>
<dbReference type="SUPFAM" id="SSF110296">
    <property type="entry name" value="Oligoxyloglucan reducing end-specific cellobiohydrolase"/>
    <property type="match status" value="1"/>
</dbReference>
<evidence type="ECO:0000313" key="3">
    <source>
        <dbReference type="EMBL" id="AIY82246.1"/>
    </source>
</evidence>
<protein>
    <submittedName>
        <fullName evidence="3">BNR/Asp-box repeat family protein</fullName>
    </submittedName>
</protein>
<dbReference type="InterPro" id="IPR015943">
    <property type="entry name" value="WD40/YVTN_repeat-like_dom_sf"/>
</dbReference>
<accession>A0A0A7FTS0</accession>
<keyword evidence="4" id="KW-1185">Reference proteome</keyword>
<dbReference type="HOGENOM" id="CLU_035212_0_0_9"/>
<feature type="transmembrane region" description="Helical" evidence="2">
    <location>
        <begin position="46"/>
        <end position="65"/>
    </location>
</feature>
<organism evidence="3 4">
    <name type="scientific">Clostridium baratii str. Sullivan</name>
    <dbReference type="NCBI Taxonomy" id="1415775"/>
    <lineage>
        <taxon>Bacteria</taxon>
        <taxon>Bacillati</taxon>
        <taxon>Bacillota</taxon>
        <taxon>Clostridia</taxon>
        <taxon>Eubacteriales</taxon>
        <taxon>Clostridiaceae</taxon>
        <taxon>Clostridium</taxon>
    </lineage>
</organism>
<dbReference type="Gene3D" id="2.130.10.10">
    <property type="entry name" value="YVTN repeat-like/Quinoprotein amine dehydrogenase"/>
    <property type="match status" value="1"/>
</dbReference>
<reference evidence="3 4" key="1">
    <citation type="journal article" date="2015" name="Infect. Genet. Evol.">
        <title>Genomic sequences of six botulinum neurotoxin-producing strains representing three clostridial species illustrate the mobility and diversity of botulinum neurotoxin genes.</title>
        <authorList>
            <person name="Smith T.J."/>
            <person name="Hill K.K."/>
            <person name="Xie G."/>
            <person name="Foley B.T."/>
            <person name="Williamson C.H."/>
            <person name="Foster J.T."/>
            <person name="Johnson S.L."/>
            <person name="Chertkov O."/>
            <person name="Teshima H."/>
            <person name="Gibbons H.S."/>
            <person name="Johnsky L.A."/>
            <person name="Karavis M.A."/>
            <person name="Smith L.A."/>
        </authorList>
    </citation>
    <scope>NUCLEOTIDE SEQUENCE [LARGE SCALE GENOMIC DNA]</scope>
    <source>
        <strain evidence="3">Sullivan</strain>
    </source>
</reference>
<feature type="compositionally biased region" description="Basic and acidic residues" evidence="1">
    <location>
        <begin position="213"/>
        <end position="223"/>
    </location>
</feature>
<keyword evidence="2" id="KW-1133">Transmembrane helix</keyword>
<dbReference type="AlphaFoldDB" id="A0A0A7FTS0"/>
<proteinExistence type="predicted"/>
<name>A0A0A7FTS0_9CLOT</name>
<dbReference type="OrthoDB" id="1701846at2"/>
<evidence type="ECO:0000256" key="1">
    <source>
        <dbReference type="SAM" id="MobiDB-lite"/>
    </source>
</evidence>
<feature type="transmembrane region" description="Helical" evidence="2">
    <location>
        <begin position="157"/>
        <end position="177"/>
    </location>
</feature>
<dbReference type="RefSeq" id="WP_052139530.1">
    <property type="nucleotide sequence ID" value="NZ_CP006905.1"/>
</dbReference>